<dbReference type="GO" id="GO:0046872">
    <property type="term" value="F:metal ion binding"/>
    <property type="evidence" value="ECO:0007669"/>
    <property type="project" value="UniProtKB-KW"/>
</dbReference>
<evidence type="ECO:0000256" key="10">
    <source>
        <dbReference type="PIRNR" id="PIRNR006247"/>
    </source>
</evidence>
<feature type="transmembrane region" description="Helical" evidence="12">
    <location>
        <begin position="261"/>
        <end position="279"/>
    </location>
</feature>
<feature type="transmembrane region" description="Helical" evidence="12">
    <location>
        <begin position="64"/>
        <end position="85"/>
    </location>
</feature>
<keyword evidence="5 12" id="KW-0812">Transmembrane</keyword>
<reference evidence="13" key="1">
    <citation type="submission" date="2021-03" db="EMBL/GenBank/DDBJ databases">
        <title>Sagittula salina sp. nov. strain M10.9X isolated from the marine waste.</title>
        <authorList>
            <person name="Satari L."/>
            <person name="Molina-Menor E."/>
            <person name="Vidal-Verdu A."/>
            <person name="Pascual J."/>
            <person name="Pereto J."/>
            <person name="Porcar M."/>
        </authorList>
    </citation>
    <scope>NUCLEOTIDE SEQUENCE</scope>
    <source>
        <strain evidence="13">M10.9X</strain>
    </source>
</reference>
<keyword evidence="11" id="KW-0479">Metal-binding</keyword>
<dbReference type="InterPro" id="IPR004772">
    <property type="entry name" value="TrkH"/>
</dbReference>
<evidence type="ECO:0000256" key="8">
    <source>
        <dbReference type="ARBA" id="ARBA00023065"/>
    </source>
</evidence>
<dbReference type="GO" id="GO:0015379">
    <property type="term" value="F:potassium:chloride symporter activity"/>
    <property type="evidence" value="ECO:0007669"/>
    <property type="project" value="InterPro"/>
</dbReference>
<dbReference type="Proteomes" id="UP000675940">
    <property type="component" value="Unassembled WGS sequence"/>
</dbReference>
<comment type="similarity">
    <text evidence="10">Belongs to the TrkH potassium transport family.</text>
</comment>
<name>A0A940MP19_9RHOB</name>
<evidence type="ECO:0000256" key="4">
    <source>
        <dbReference type="ARBA" id="ARBA00022538"/>
    </source>
</evidence>
<evidence type="ECO:0000256" key="7">
    <source>
        <dbReference type="ARBA" id="ARBA00022989"/>
    </source>
</evidence>
<evidence type="ECO:0000313" key="14">
    <source>
        <dbReference type="Proteomes" id="UP000675940"/>
    </source>
</evidence>
<dbReference type="GO" id="GO:0005886">
    <property type="term" value="C:plasma membrane"/>
    <property type="evidence" value="ECO:0007669"/>
    <property type="project" value="UniProtKB-SubCell"/>
</dbReference>
<feature type="transmembrane region" description="Helical" evidence="12">
    <location>
        <begin position="5"/>
        <end position="26"/>
    </location>
</feature>
<keyword evidence="9 10" id="KW-0472">Membrane</keyword>
<dbReference type="InterPro" id="IPR003445">
    <property type="entry name" value="Cat_transpt"/>
</dbReference>
<keyword evidence="6 10" id="KW-0630">Potassium</keyword>
<feature type="binding site" evidence="11">
    <location>
        <position position="102"/>
    </location>
    <ligand>
        <name>K(+)</name>
        <dbReference type="ChEBI" id="CHEBI:29103"/>
    </ligand>
</feature>
<feature type="transmembrane region" description="Helical" evidence="12">
    <location>
        <begin position="124"/>
        <end position="146"/>
    </location>
</feature>
<keyword evidence="8 10" id="KW-0406">Ion transport</keyword>
<sequence length="472" mass="51191">MTLVLLANGLLIMGMSVLMALLGLLFPDTRGLFMEASVITGFPGGLAVLALWNRPRDFSRLHSFLLTGTIWVTGATMGAVPLWLWQMMPVDAFFESMSGITTTGSTVLSGLDHMPHAILLWRAILQWLGGIGFIVAGIALLPILRVGGMQLFRTESSEKGDKEMATAARFAGTTLWVYAGLTLTCMVVYRLGGMSIFDAVVHAMTTLSTGGYSTSDASFGQFHSPGLEWAGTFFMLCGGLPFAWYMRVLSKGDIRSEQVRALMVLFAVSITLLTVWRVWTTGAPVEEALRQVAFNVVSVVTTTGFATVDYTEWGAFAAIAFLVLTALGGCTGSTSGGAKMMRWVIVLKLLRLRFLRVRMPHAVEVTRYNGRVVEADVMVGVMTFFVLYVITVFALAIVLDLYGLDMTTSFSGALTAVANVGPGIGGIIGPAGNFALLPEGAKWWLAFGMYAGRLEMMTVFVLFTRTFWREAV</sequence>
<evidence type="ECO:0000256" key="6">
    <source>
        <dbReference type="ARBA" id="ARBA00022958"/>
    </source>
</evidence>
<evidence type="ECO:0000256" key="5">
    <source>
        <dbReference type="ARBA" id="ARBA00022692"/>
    </source>
</evidence>
<feature type="binding site" evidence="11">
    <location>
        <position position="103"/>
    </location>
    <ligand>
        <name>K(+)</name>
        <dbReference type="ChEBI" id="CHEBI:29103"/>
    </ligand>
</feature>
<comment type="caution">
    <text evidence="13">The sequence shown here is derived from an EMBL/GenBank/DDBJ whole genome shotgun (WGS) entry which is preliminary data.</text>
</comment>
<keyword evidence="3 10" id="KW-1003">Cell membrane</keyword>
<dbReference type="PIRSF" id="PIRSF006247">
    <property type="entry name" value="TrkH"/>
    <property type="match status" value="1"/>
</dbReference>
<feature type="transmembrane region" description="Helical" evidence="12">
    <location>
        <begin position="313"/>
        <end position="332"/>
    </location>
</feature>
<feature type="binding site" evidence="11">
    <location>
        <position position="302"/>
    </location>
    <ligand>
        <name>K(+)</name>
        <dbReference type="ChEBI" id="CHEBI:29103"/>
    </ligand>
</feature>
<feature type="transmembrane region" description="Helical" evidence="12">
    <location>
        <begin position="229"/>
        <end position="249"/>
    </location>
</feature>
<keyword evidence="7 12" id="KW-1133">Transmembrane helix</keyword>
<feature type="transmembrane region" description="Helical" evidence="12">
    <location>
        <begin position="377"/>
        <end position="399"/>
    </location>
</feature>
<comment type="subcellular location">
    <subcellularLocation>
        <location evidence="10">Cell inner membrane</location>
        <topology evidence="10">Multi-pass membrane protein</topology>
    </subcellularLocation>
    <subcellularLocation>
        <location evidence="1">Cell membrane</location>
        <topology evidence="1">Multi-pass membrane protein</topology>
    </subcellularLocation>
</comment>
<evidence type="ECO:0000256" key="11">
    <source>
        <dbReference type="PIRSR" id="PIRSR006247-1"/>
    </source>
</evidence>
<evidence type="ECO:0000256" key="12">
    <source>
        <dbReference type="SAM" id="Phobius"/>
    </source>
</evidence>
<feature type="binding site" evidence="11">
    <location>
        <position position="420"/>
    </location>
    <ligand>
        <name>K(+)</name>
        <dbReference type="ChEBI" id="CHEBI:29103"/>
    </ligand>
</feature>
<protein>
    <recommendedName>
        <fullName evidence="10">Trk system potassium uptake protein</fullName>
    </recommendedName>
</protein>
<organism evidence="13 14">
    <name type="scientific">Sagittula salina</name>
    <dbReference type="NCBI Taxonomy" id="2820268"/>
    <lineage>
        <taxon>Bacteria</taxon>
        <taxon>Pseudomonadati</taxon>
        <taxon>Pseudomonadota</taxon>
        <taxon>Alphaproteobacteria</taxon>
        <taxon>Rhodobacterales</taxon>
        <taxon>Roseobacteraceae</taxon>
        <taxon>Sagittula</taxon>
    </lineage>
</organism>
<gene>
    <name evidence="13" type="ORF">J5474_11755</name>
</gene>
<dbReference type="PANTHER" id="PTHR32024">
    <property type="entry name" value="TRK SYSTEM POTASSIUM UPTAKE PROTEIN TRKG-RELATED"/>
    <property type="match status" value="1"/>
</dbReference>
<dbReference type="Pfam" id="PF02386">
    <property type="entry name" value="TrkH"/>
    <property type="match status" value="1"/>
</dbReference>
<proteinExistence type="inferred from homology"/>
<feature type="binding site" evidence="11">
    <location>
        <position position="303"/>
    </location>
    <ligand>
        <name>K(+)</name>
        <dbReference type="ChEBI" id="CHEBI:29103"/>
    </ligand>
</feature>
<comment type="function">
    <text evidence="10">Low-affinity potassium transport system. Interacts with Trk system potassium uptake protein TrkA.</text>
</comment>
<accession>A0A940MP19</accession>
<evidence type="ECO:0000313" key="13">
    <source>
        <dbReference type="EMBL" id="MBP0483163.1"/>
    </source>
</evidence>
<evidence type="ECO:0000256" key="1">
    <source>
        <dbReference type="ARBA" id="ARBA00004651"/>
    </source>
</evidence>
<keyword evidence="10" id="KW-0997">Cell inner membrane</keyword>
<feature type="transmembrane region" description="Helical" evidence="12">
    <location>
        <begin position="443"/>
        <end position="463"/>
    </location>
</feature>
<evidence type="ECO:0000256" key="9">
    <source>
        <dbReference type="ARBA" id="ARBA00023136"/>
    </source>
</evidence>
<keyword evidence="2 10" id="KW-0813">Transport</keyword>
<dbReference type="AlphaFoldDB" id="A0A940MP19"/>
<dbReference type="PANTHER" id="PTHR32024:SF3">
    <property type="entry name" value="TRK SYSTEM POTASSIUM UPTAKE PROTEIN"/>
    <property type="match status" value="1"/>
</dbReference>
<evidence type="ECO:0000256" key="2">
    <source>
        <dbReference type="ARBA" id="ARBA00022448"/>
    </source>
</evidence>
<dbReference type="RefSeq" id="WP_209361115.1">
    <property type="nucleotide sequence ID" value="NZ_JAGISH010000006.1"/>
</dbReference>
<feature type="transmembrane region" description="Helical" evidence="12">
    <location>
        <begin position="167"/>
        <end position="189"/>
    </location>
</feature>
<keyword evidence="4 10" id="KW-0633">Potassium transport</keyword>
<feature type="binding site" evidence="11">
    <location>
        <position position="210"/>
    </location>
    <ligand>
        <name>K(+)</name>
        <dbReference type="ChEBI" id="CHEBI:29103"/>
    </ligand>
</feature>
<evidence type="ECO:0000256" key="3">
    <source>
        <dbReference type="ARBA" id="ARBA00022475"/>
    </source>
</evidence>
<keyword evidence="14" id="KW-1185">Reference proteome</keyword>
<dbReference type="EMBL" id="JAGISH010000006">
    <property type="protein sequence ID" value="MBP0483163.1"/>
    <property type="molecule type" value="Genomic_DNA"/>
</dbReference>
<feature type="transmembrane region" description="Helical" evidence="12">
    <location>
        <begin position="32"/>
        <end position="52"/>
    </location>
</feature>
<feature type="binding site" evidence="11">
    <location>
        <position position="419"/>
    </location>
    <ligand>
        <name>K(+)</name>
        <dbReference type="ChEBI" id="CHEBI:29103"/>
    </ligand>
</feature>